<evidence type="ECO:0000256" key="1">
    <source>
        <dbReference type="ARBA" id="ARBA00004479"/>
    </source>
</evidence>
<dbReference type="PANTHER" id="PTHR10166:SF6">
    <property type="entry name" value="VOLTAGE-DEPENDENT CALCIUM CHANNEL SUBUNIT ALPHA-2_DELTA-1"/>
    <property type="match status" value="1"/>
</dbReference>
<dbReference type="GeneTree" id="ENSGT00940000155209"/>
<keyword evidence="11" id="KW-1133">Transmembrane helix</keyword>
<evidence type="ECO:0000256" key="3">
    <source>
        <dbReference type="ARBA" id="ARBA00022448"/>
    </source>
</evidence>
<reference evidence="19" key="3">
    <citation type="submission" date="2024-01" db="EMBL/GenBank/DDBJ databases">
        <title>GRCr8: a new rat reference genome assembly contstructed from accurate long reads and long range scaffolding.</title>
        <authorList>
            <person name="Doris P.A."/>
            <person name="Kalbfleisch T."/>
            <person name="Li K."/>
            <person name="Howe K."/>
            <person name="Wood J."/>
        </authorList>
    </citation>
    <scope>NUCLEOTIDE SEQUENCE [LARGE SCALE GENOMIC DNA]</scope>
    <source>
        <strain evidence="19">Brown Norway</strain>
    </source>
</reference>
<dbReference type="InterPro" id="IPR036465">
    <property type="entry name" value="vWFA_dom_sf"/>
</dbReference>
<organism evidence="19 20">
    <name type="scientific">Rattus norvegicus</name>
    <name type="common">Rat</name>
    <dbReference type="NCBI Taxonomy" id="10116"/>
    <lineage>
        <taxon>Eukaryota</taxon>
        <taxon>Metazoa</taxon>
        <taxon>Chordata</taxon>
        <taxon>Craniata</taxon>
        <taxon>Vertebrata</taxon>
        <taxon>Euteleostomi</taxon>
        <taxon>Mammalia</taxon>
        <taxon>Eutheria</taxon>
        <taxon>Euarchontoglires</taxon>
        <taxon>Glires</taxon>
        <taxon>Rodentia</taxon>
        <taxon>Myomorpha</taxon>
        <taxon>Muroidea</taxon>
        <taxon>Muridae</taxon>
        <taxon>Murinae</taxon>
        <taxon>Rattus</taxon>
    </lineage>
</organism>
<evidence type="ECO:0000256" key="17">
    <source>
        <dbReference type="SAM" id="SignalP"/>
    </source>
</evidence>
<evidence type="ECO:0000313" key="19">
    <source>
        <dbReference type="Ensembl" id="ENSRNOP00000044940.6"/>
    </source>
</evidence>
<dbReference type="SMART" id="SM00327">
    <property type="entry name" value="VWA"/>
    <property type="match status" value="1"/>
</dbReference>
<evidence type="ECO:0000256" key="5">
    <source>
        <dbReference type="ARBA" id="ARBA00022673"/>
    </source>
</evidence>
<keyword evidence="9" id="KW-0106">Calcium</keyword>
<evidence type="ECO:0000256" key="12">
    <source>
        <dbReference type="ARBA" id="ARBA00023065"/>
    </source>
</evidence>
<evidence type="ECO:0000256" key="14">
    <source>
        <dbReference type="ARBA" id="ARBA00023157"/>
    </source>
</evidence>
<reference evidence="24" key="2">
    <citation type="journal article" date="2013" name="J. Proteome Res.">
        <title>Site-specific glycan-peptide analysis for determination of N-glycoproteome heterogeneity.</title>
        <authorList>
            <person name="Parker B.L."/>
            <person name="Thaysen-Andersen M."/>
            <person name="Solis N."/>
            <person name="Scott N.E."/>
            <person name="Larsen M.R."/>
            <person name="Graham M.E."/>
            <person name="Packer N.H."/>
            <person name="Cordwell S.J."/>
        </authorList>
    </citation>
    <scope>IDENTIFICATION BY MASS SPECTROMETRY [LARGE SCALE ANALYSIS]</scope>
</reference>
<evidence type="ECO:0000259" key="18">
    <source>
        <dbReference type="PROSITE" id="PS50234"/>
    </source>
</evidence>
<comment type="similarity">
    <text evidence="2">Belongs to the calcium channel subunit alpha-2/delta family.</text>
</comment>
<evidence type="ECO:0000256" key="13">
    <source>
        <dbReference type="ARBA" id="ARBA00023136"/>
    </source>
</evidence>
<dbReference type="InterPro" id="IPR051173">
    <property type="entry name" value="Ca_channel_alpha-2/delta"/>
</dbReference>
<keyword evidence="13" id="KW-0472">Membrane</keyword>
<dbReference type="SUPFAM" id="SSF53300">
    <property type="entry name" value="vWA-like"/>
    <property type="match status" value="1"/>
</dbReference>
<evidence type="ECO:0000256" key="8">
    <source>
        <dbReference type="ARBA" id="ARBA00022729"/>
    </source>
</evidence>
<evidence type="ECO:0000256" key="10">
    <source>
        <dbReference type="ARBA" id="ARBA00022882"/>
    </source>
</evidence>
<evidence type="ECO:0000256" key="4">
    <source>
        <dbReference type="ARBA" id="ARBA00022568"/>
    </source>
</evidence>
<dbReference type="GO" id="GO:0034702">
    <property type="term" value="C:monoatomic ion channel complex"/>
    <property type="evidence" value="ECO:0007669"/>
    <property type="project" value="UniProtKB-KW"/>
</dbReference>
<keyword evidence="6" id="KW-0812">Transmembrane</keyword>
<keyword evidence="22" id="KW-1267">Proteomics identification</keyword>
<evidence type="ECO:0000256" key="6">
    <source>
        <dbReference type="ARBA" id="ARBA00022692"/>
    </source>
</evidence>
<evidence type="ECO:0000256" key="2">
    <source>
        <dbReference type="ARBA" id="ARBA00007060"/>
    </source>
</evidence>
<dbReference type="CDD" id="cd01463">
    <property type="entry name" value="vWA_VGCC_like"/>
    <property type="match status" value="1"/>
</dbReference>
<protein>
    <submittedName>
        <fullName evidence="19">Calcium voltage-gated channel auxiliary subunit alpha2delta 1</fullName>
    </submittedName>
</protein>
<evidence type="ECO:0000256" key="16">
    <source>
        <dbReference type="ARBA" id="ARBA00023303"/>
    </source>
</evidence>
<reference evidence="23" key="1">
    <citation type="journal article" date="2012" name="Nat. Commun.">
        <title>Quantitative maps of protein phosphorylation sites across 14 different rat organs and tissues.</title>
        <authorList>
            <person name="Lundby A."/>
            <person name="Secher A."/>
            <person name="Lage K."/>
            <person name="Nordsborg N.B."/>
            <person name="Dmytriyev A."/>
            <person name="Lundby C."/>
            <person name="Olsen J.V."/>
        </authorList>
    </citation>
    <scope>IDENTIFICATION BY MASS SPECTROMETRY [LARGE SCALE ANALYSIS]</scope>
</reference>
<sequence>MAAGCLLALTLTLFQSWLIGPSSEEPFPSPVTIKSWVDKMQEDLVTLAKTASGVTQLADIYEKYQDLYTVEPNNARQLVEIAARDIEKLLSNRSKALVRLAMEAEKVQAAHQWREDFASNEVVYYNAKDDLDPERNESESGSQRIKPVFIEDANFGRQISYQHAAVHIPTDIYEGSTIVLNELNWTSALDEVFKRNRDEDPTLLWQVFGSATGLARYYPASPWVDNSRTPNKIDLYDVRRRPWYIQGAASPKDMLILVDVSGSVSGLTLKLIRTSVSEMLETLSDDDFVNVASFNSNAQDVSCFQHLVQANVRNKKVLKDAVNNITAKGITDYKKGFSFAFEQLLNYNVSRANCNKIIMLFTDGGEERAQEIFAKYNKDKKVRVFTFSVGQHNYDRGPIQWMACENKGYYYEIPSIGAIRINTQEYLDVLGRPMVLAGDKAKQVQWTNVYLDALELGLVITGTLPVFNVTGQSENKTNLKNQLILGVMGVDVSLEDIKRLTPRFTLCPNGYYFAIDPNGYVLLHPNLQPKNPKSQEPVTLDFLDAELENDIKVEIRNKMIDGESGEKTFRTLVKSQDERYIDKGNRTYTWTPVNGTDYSLALVLPTYSFYYIKAKIEETITQARSKKGKMKDSETLKPDNFEESGYTFIAPREYCNDLKPSDNNTEFLLNFNEFIDRKTPNNPSCNTDLINRILLDAGFTNELVQNYWSKQKNIKGVKARFVVTDGGITRVYPKEAGENWQENPETYEDSFYKRSLDNDNYVFTAPYFNKSGPGAYESGIMVSKAVELYIQGKLLKPAVVGIKIDVNSWIENFTKTSIRDPCAGPVCDCKRNSDVMDCVILDDGGFLLMANHDDYTNQIGRFFGEIDPSMMRHLVNISLYAFNKSYDYQSVCDPGAAPKQGAGHRSAYVPSITDILQIGWWATAAEAWCLLVVMVFVLAPTVEMEEDDFTASLSKQSCITEQTQYFFKNDTKSFSGLLDCGNCSRIFHVEKLMNTNLVFIMVESKGTCPCDTRLLMQAEQTSDGPDPCDMVKQPRYRKGPDVCFDNNVLEDYTDCGGVSGLNPSLWSIFGLQFILLWLVSGSRHYLW</sequence>
<gene>
    <name evidence="19 21" type="primary">Cacna2d1</name>
</gene>
<keyword evidence="5" id="KW-0107">Calcium channel</keyword>
<feature type="chain" id="PRO_5046292845" evidence="17">
    <location>
        <begin position="25"/>
        <end position="1087"/>
    </location>
</feature>
<evidence type="ECO:0000256" key="15">
    <source>
        <dbReference type="ARBA" id="ARBA00023180"/>
    </source>
</evidence>
<dbReference type="InterPro" id="IPR013608">
    <property type="entry name" value="VWA_N"/>
</dbReference>
<dbReference type="PROSITE" id="PS50234">
    <property type="entry name" value="VWFA"/>
    <property type="match status" value="1"/>
</dbReference>
<dbReference type="AlphaFoldDB" id="A0A8J8XTR6"/>
<dbReference type="Proteomes" id="UP000002494">
    <property type="component" value="Chromosome 4"/>
</dbReference>
<dbReference type="Pfam" id="PF08473">
    <property type="entry name" value="VGCC_alpha2"/>
    <property type="match status" value="1"/>
</dbReference>
<keyword evidence="15" id="KW-0325">Glycoprotein</keyword>
<dbReference type="Pfam" id="PF00092">
    <property type="entry name" value="VWA"/>
    <property type="match status" value="1"/>
</dbReference>
<evidence type="ECO:0000313" key="20">
    <source>
        <dbReference type="Proteomes" id="UP000002494"/>
    </source>
</evidence>
<dbReference type="InterPro" id="IPR013680">
    <property type="entry name" value="VDCC_a2/dsu"/>
</dbReference>
<keyword evidence="3" id="KW-0813">Transport</keyword>
<keyword evidence="12" id="KW-0406">Ion transport</keyword>
<keyword evidence="8 17" id="KW-0732">Signal</keyword>
<dbReference type="GO" id="GO:0005245">
    <property type="term" value="F:voltage-gated calcium channel activity"/>
    <property type="evidence" value="ECO:0007669"/>
    <property type="project" value="UniProtKB-ARBA"/>
</dbReference>
<keyword evidence="16" id="KW-0407">Ion channel</keyword>
<evidence type="ECO:0000256" key="9">
    <source>
        <dbReference type="ARBA" id="ARBA00022837"/>
    </source>
</evidence>
<keyword evidence="14" id="KW-1015">Disulfide bond</keyword>
<keyword evidence="4" id="KW-0109">Calcium transport</keyword>
<comment type="subcellular location">
    <subcellularLocation>
        <location evidence="1">Membrane</location>
        <topology evidence="1">Single-pass type I membrane protein</topology>
    </subcellularLocation>
</comment>
<evidence type="ECO:0007829" key="22">
    <source>
        <dbReference type="PeptideAtlas" id="A0A8J8XTR6"/>
    </source>
</evidence>
<evidence type="ECO:0007829" key="24">
    <source>
        <dbReference type="PubMed" id="24090084"/>
    </source>
</evidence>
<evidence type="ECO:0007829" key="23">
    <source>
        <dbReference type="PubMed" id="22673903"/>
    </source>
</evidence>
<evidence type="ECO:0000313" key="21">
    <source>
        <dbReference type="RGD" id="2247"/>
    </source>
</evidence>
<dbReference type="Gene3D" id="3.40.50.410">
    <property type="entry name" value="von Willebrand factor, type A domain"/>
    <property type="match status" value="1"/>
</dbReference>
<reference evidence="19" key="5">
    <citation type="submission" date="2025-09" db="UniProtKB">
        <authorList>
            <consortium name="Ensembl"/>
        </authorList>
    </citation>
    <scope>IDENTIFICATION</scope>
    <source>
        <strain evidence="19">Brown Norway</strain>
    </source>
</reference>
<dbReference type="RGD" id="2247">
    <property type="gene designation" value="Cacna2d1"/>
</dbReference>
<reference evidence="19" key="4">
    <citation type="submission" date="2025-08" db="UniProtKB">
        <authorList>
            <consortium name="Ensembl"/>
        </authorList>
    </citation>
    <scope>IDENTIFICATION</scope>
    <source>
        <strain evidence="19">Brown Norway</strain>
    </source>
</reference>
<dbReference type="Gene3D" id="3.30.450.20">
    <property type="entry name" value="PAS domain"/>
    <property type="match status" value="1"/>
</dbReference>
<dbReference type="PANTHER" id="PTHR10166">
    <property type="entry name" value="VOLTAGE-DEPENDENT CALCIUM CHANNEL SUBUNIT ALPHA-2/DELTA-RELATED"/>
    <property type="match status" value="1"/>
</dbReference>
<name>A0A8J8XTR6_RAT</name>
<dbReference type="InterPro" id="IPR002035">
    <property type="entry name" value="VWF_A"/>
</dbReference>
<keyword evidence="10" id="KW-0851">Voltage-gated channel</keyword>
<accession>A0A8J8XTR6</accession>
<dbReference type="Ensembl" id="ENSRNOT00000042914.6">
    <property type="protein sequence ID" value="ENSRNOP00000044940.6"/>
    <property type="gene ID" value="ENSRNOG00000033531.8"/>
</dbReference>
<feature type="domain" description="VWFA" evidence="18">
    <location>
        <begin position="253"/>
        <end position="430"/>
    </location>
</feature>
<evidence type="ECO:0000256" key="11">
    <source>
        <dbReference type="ARBA" id="ARBA00022989"/>
    </source>
</evidence>
<dbReference type="GO" id="GO:0046872">
    <property type="term" value="F:metal ion binding"/>
    <property type="evidence" value="ECO:0007669"/>
    <property type="project" value="UniProtKB-KW"/>
</dbReference>
<dbReference type="OMA" id="NRTKTHQ"/>
<keyword evidence="20" id="KW-1185">Reference proteome</keyword>
<feature type="signal peptide" evidence="17">
    <location>
        <begin position="1"/>
        <end position="24"/>
    </location>
</feature>
<proteinExistence type="evidence at protein level"/>
<evidence type="ECO:0000256" key="7">
    <source>
        <dbReference type="ARBA" id="ARBA00022723"/>
    </source>
</evidence>
<dbReference type="Pfam" id="PF08399">
    <property type="entry name" value="VWA_N"/>
    <property type="match status" value="1"/>
</dbReference>
<keyword evidence="7" id="KW-0479">Metal-binding</keyword>